<keyword evidence="2" id="KW-0808">Transferase</keyword>
<evidence type="ECO:0000259" key="1">
    <source>
        <dbReference type="Pfam" id="PF13480"/>
    </source>
</evidence>
<dbReference type="RefSeq" id="WP_250723092.1">
    <property type="nucleotide sequence ID" value="NZ_CP098400.1"/>
</dbReference>
<dbReference type="Gene3D" id="3.40.630.30">
    <property type="match status" value="1"/>
</dbReference>
<dbReference type="Proteomes" id="UP001056426">
    <property type="component" value="Chromosome"/>
</dbReference>
<accession>A0A9J6ZNQ1</accession>
<evidence type="ECO:0000313" key="2">
    <source>
        <dbReference type="EMBL" id="URW79305.1"/>
    </source>
</evidence>
<keyword evidence="2" id="KW-0012">Acyltransferase</keyword>
<feature type="domain" description="BioF2-like acetyltransferase" evidence="1">
    <location>
        <begin position="149"/>
        <end position="282"/>
    </location>
</feature>
<gene>
    <name evidence="2" type="ORF">M9189_10610</name>
</gene>
<proteinExistence type="predicted"/>
<dbReference type="EMBL" id="CP098400">
    <property type="protein sequence ID" value="URW79305.1"/>
    <property type="molecule type" value="Genomic_DNA"/>
</dbReference>
<dbReference type="Pfam" id="PF13480">
    <property type="entry name" value="Acetyltransf_6"/>
    <property type="match status" value="1"/>
</dbReference>
<organism evidence="2 3">
    <name type="scientific">Xiashengella succiniciproducens</name>
    <dbReference type="NCBI Taxonomy" id="2949635"/>
    <lineage>
        <taxon>Bacteria</taxon>
        <taxon>Pseudomonadati</taxon>
        <taxon>Bacteroidota</taxon>
        <taxon>Bacteroidia</taxon>
        <taxon>Marinilabiliales</taxon>
        <taxon>Marinilabiliaceae</taxon>
        <taxon>Xiashengella</taxon>
    </lineage>
</organism>
<name>A0A9J6ZNQ1_9BACT</name>
<dbReference type="EC" id="2.3.1.-" evidence="2"/>
<keyword evidence="3" id="KW-1185">Reference proteome</keyword>
<dbReference type="KEGG" id="alkq:M9189_10610"/>
<evidence type="ECO:0000313" key="3">
    <source>
        <dbReference type="Proteomes" id="UP001056426"/>
    </source>
</evidence>
<sequence>MEALGIKIQEVTIEAYKENMDDFNVGLFNTWQWISSLTNEYTKDIYFHILRNEEVVGKLCGLAINQGKRTGTHLYFNGGPDYKEWSPEVFKSTLLQVRDYAKSKGYARLHFRPYERKVHDLVEVKGFFHTRVPEYVVYYDEHQDRVKFSYGFKQNAKKARKAGAVYHTSKSPEILDKLFALLDNTRLTRKDKYGKDYDPMYLLNLDKDALTKLLDAGIGVMHYAEIDGVIHSVQFNLEYDGKIFGLLMGSDNEAYSKGIPSFIDMNISDKAMEEKAKYYNIGSVPLDEEGGKGLKKYKESQSGRETVRYGYYSYFLSYPHNLLNPFIKLSKKLPNNKFLKRIRSFIKFFSFTK</sequence>
<reference evidence="2" key="2">
    <citation type="submission" date="2022-06" db="EMBL/GenBank/DDBJ databases">
        <title>Xiashengella guii gen. nov. sp. nov., a bacterium isolated form anaerobic digestion tank.</title>
        <authorList>
            <person name="Huang H."/>
        </authorList>
    </citation>
    <scope>NUCLEOTIDE SEQUENCE</scope>
    <source>
        <strain evidence="2">Ai-910</strain>
    </source>
</reference>
<reference evidence="2" key="1">
    <citation type="submission" date="2022-05" db="EMBL/GenBank/DDBJ databases">
        <authorList>
            <person name="Sun X."/>
        </authorList>
    </citation>
    <scope>NUCLEOTIDE SEQUENCE</scope>
    <source>
        <strain evidence="2">Ai-910</strain>
    </source>
</reference>
<protein>
    <submittedName>
        <fullName evidence="2">GNAT family N-acetyltransferase</fullName>
        <ecNumber evidence="2">2.3.1.-</ecNumber>
    </submittedName>
</protein>
<dbReference type="SUPFAM" id="SSF55729">
    <property type="entry name" value="Acyl-CoA N-acyltransferases (Nat)"/>
    <property type="match status" value="1"/>
</dbReference>
<dbReference type="GO" id="GO:0016746">
    <property type="term" value="F:acyltransferase activity"/>
    <property type="evidence" value="ECO:0007669"/>
    <property type="project" value="UniProtKB-KW"/>
</dbReference>
<dbReference type="AlphaFoldDB" id="A0A9J6ZNQ1"/>
<dbReference type="InterPro" id="IPR016181">
    <property type="entry name" value="Acyl_CoA_acyltransferase"/>
</dbReference>
<dbReference type="InterPro" id="IPR038740">
    <property type="entry name" value="BioF2-like_GNAT_dom"/>
</dbReference>